<keyword evidence="3" id="KW-1185">Reference proteome</keyword>
<feature type="compositionally biased region" description="Low complexity" evidence="1">
    <location>
        <begin position="212"/>
        <end position="224"/>
    </location>
</feature>
<evidence type="ECO:0000256" key="1">
    <source>
        <dbReference type="SAM" id="MobiDB-lite"/>
    </source>
</evidence>
<feature type="compositionally biased region" description="Basic and acidic residues" evidence="1">
    <location>
        <begin position="229"/>
        <end position="245"/>
    </location>
</feature>
<reference evidence="2 3" key="1">
    <citation type="submission" date="2021-05" db="EMBL/GenBank/DDBJ databases">
        <title>Kineosporia and Streptomyces sp. nov. two new marine actinobacteria isolated from Coral.</title>
        <authorList>
            <person name="Buangrab K."/>
            <person name="Sutthacheep M."/>
            <person name="Yeemin T."/>
            <person name="Harunari E."/>
            <person name="Igarashi Y."/>
            <person name="Kanchanasin P."/>
            <person name="Tanasupawat S."/>
            <person name="Phongsopitanun W."/>
        </authorList>
    </citation>
    <scope>NUCLEOTIDE SEQUENCE [LARGE SCALE GENOMIC DNA]</scope>
    <source>
        <strain evidence="2 3">J2-2</strain>
    </source>
</reference>
<feature type="compositionally biased region" description="Basic and acidic residues" evidence="1">
    <location>
        <begin position="157"/>
        <end position="182"/>
    </location>
</feature>
<proteinExistence type="predicted"/>
<feature type="compositionally biased region" description="Acidic residues" evidence="1">
    <location>
        <begin position="246"/>
        <end position="255"/>
    </location>
</feature>
<feature type="region of interest" description="Disordered" evidence="1">
    <location>
        <begin position="1"/>
        <end position="291"/>
    </location>
</feature>
<feature type="compositionally biased region" description="Low complexity" evidence="1">
    <location>
        <begin position="132"/>
        <end position="150"/>
    </location>
</feature>
<gene>
    <name evidence="2" type="ORF">KIH74_00985</name>
</gene>
<feature type="compositionally biased region" description="Basic and acidic residues" evidence="1">
    <location>
        <begin position="23"/>
        <end position="48"/>
    </location>
</feature>
<feature type="compositionally biased region" description="Polar residues" evidence="1">
    <location>
        <begin position="1"/>
        <end position="11"/>
    </location>
</feature>
<organism evidence="2 3">
    <name type="scientific">Kineosporia corallincola</name>
    <dbReference type="NCBI Taxonomy" id="2835133"/>
    <lineage>
        <taxon>Bacteria</taxon>
        <taxon>Bacillati</taxon>
        <taxon>Actinomycetota</taxon>
        <taxon>Actinomycetes</taxon>
        <taxon>Kineosporiales</taxon>
        <taxon>Kineosporiaceae</taxon>
        <taxon>Kineosporia</taxon>
    </lineage>
</organism>
<dbReference type="RefSeq" id="WP_214153433.1">
    <property type="nucleotide sequence ID" value="NZ_JAHBAY010000001.1"/>
</dbReference>
<dbReference type="Proteomes" id="UP001197247">
    <property type="component" value="Unassembled WGS sequence"/>
</dbReference>
<evidence type="ECO:0000313" key="3">
    <source>
        <dbReference type="Proteomes" id="UP001197247"/>
    </source>
</evidence>
<comment type="caution">
    <text evidence="2">The sequence shown here is derived from an EMBL/GenBank/DDBJ whole genome shotgun (WGS) entry which is preliminary data.</text>
</comment>
<evidence type="ECO:0000313" key="2">
    <source>
        <dbReference type="EMBL" id="MBT0767476.1"/>
    </source>
</evidence>
<dbReference type="EMBL" id="JAHBAY010000001">
    <property type="protein sequence ID" value="MBT0767476.1"/>
    <property type="molecule type" value="Genomic_DNA"/>
</dbReference>
<sequence length="350" mass="35825">MSSGERTTGDGQTAGDEATSATRRAEQTARAERDRAERDRIERDRIENQAENSVGKLAENPAGDDPEGTRRTWPGPSAASSVGQAGADRTAWAGPTGVPANGPGSDPAVGPAGGAVREDQASRPIPVGGTAGTSTGRAAGAATGAPGSASPVTGEDEVYRPADRHDPSVRENFAHDDADRRSGTLTPAPAPVATEEDTRTSPTASPVPSPGASPAASPLASSAPVHRVSRADKVDGSEKRGRDTDTDGSDDGSVDGDERGDVSPVTPISSGRRRSGAAADAVSGHTGLTGDDEWRELQTKFVDDPQATVAGAAGLLERDLAGLRSQLAAGSTEDLRNAFKRYRGLHESLR</sequence>
<protein>
    <submittedName>
        <fullName evidence="2">Uncharacterized protein</fullName>
    </submittedName>
</protein>
<name>A0ABS5T8T0_9ACTN</name>
<accession>A0ABS5T8T0</accession>